<sequence length="355" mass="41985">MQELLDTFRGSLLREEQTAFIENHLLNADDDLLSSFLTLLKNEDLDLLLYGFLREYKNSSPRFESMRAELHKNFVLEKARQFYQLEELKEILQCFPDSTLLLKGLSLCHYLEKDIYKRSVDIDLLVTKNHQKSAIQKALQLGYEMTKRYYAYGEYSFEKGKHLYIDLHYDLSVSAPLMRIFDINQEELFLKKTNVAFQQTMIPTLNKETTLLYLCIHLVINHQMNGFMLLYEITLFLSLHSKSLCFDNLINTSNRFKLNQILYIALAIVGFHAKVGWCGRELFEKLRADTSNVHRMDQYLSNYCVQQNALVNRNRMDREFRRLFTDNFTSKIRYGTGLMNFFLKGAWLRINDKID</sequence>
<proteinExistence type="predicted"/>
<comment type="caution">
    <text evidence="1">The sequence shown here is derived from an EMBL/GenBank/DDBJ whole genome shotgun (WGS) entry which is preliminary data.</text>
</comment>
<organism evidence="1 2">
    <name type="scientific">Splendidivirga corallicola</name>
    <dbReference type="NCBI Taxonomy" id="3051826"/>
    <lineage>
        <taxon>Bacteria</taxon>
        <taxon>Pseudomonadati</taxon>
        <taxon>Bacteroidota</taxon>
        <taxon>Cytophagia</taxon>
        <taxon>Cytophagales</taxon>
        <taxon>Splendidivirgaceae</taxon>
        <taxon>Splendidivirga</taxon>
    </lineage>
</organism>
<dbReference type="EMBL" id="JAUJEA010000002">
    <property type="protein sequence ID" value="MDN5201113.1"/>
    <property type="molecule type" value="Genomic_DNA"/>
</dbReference>
<accession>A0ABT8KLK6</accession>
<name>A0ABT8KLK6_9BACT</name>
<gene>
    <name evidence="1" type="ORF">QQ008_07065</name>
</gene>
<evidence type="ECO:0000313" key="2">
    <source>
        <dbReference type="Proteomes" id="UP001172082"/>
    </source>
</evidence>
<protein>
    <submittedName>
        <fullName evidence="1">Nucleotidyltransferase family protein</fullName>
    </submittedName>
</protein>
<dbReference type="InterPro" id="IPR039498">
    <property type="entry name" value="NTP_transf_5"/>
</dbReference>
<dbReference type="RefSeq" id="WP_346751141.1">
    <property type="nucleotide sequence ID" value="NZ_JAUJEA010000002.1"/>
</dbReference>
<dbReference type="Pfam" id="PF14907">
    <property type="entry name" value="NTP_transf_5"/>
    <property type="match status" value="1"/>
</dbReference>
<dbReference type="Proteomes" id="UP001172082">
    <property type="component" value="Unassembled WGS sequence"/>
</dbReference>
<keyword evidence="2" id="KW-1185">Reference proteome</keyword>
<evidence type="ECO:0000313" key="1">
    <source>
        <dbReference type="EMBL" id="MDN5201113.1"/>
    </source>
</evidence>
<reference evidence="1" key="1">
    <citation type="submission" date="2023-06" db="EMBL/GenBank/DDBJ databases">
        <title>Genomic of Parafulvivirga corallium.</title>
        <authorList>
            <person name="Wang G."/>
        </authorList>
    </citation>
    <scope>NUCLEOTIDE SEQUENCE</scope>
    <source>
        <strain evidence="1">BMA10</strain>
    </source>
</reference>